<evidence type="ECO:0000313" key="3">
    <source>
        <dbReference type="Proteomes" id="UP001501102"/>
    </source>
</evidence>
<evidence type="ECO:0000313" key="2">
    <source>
        <dbReference type="EMBL" id="GAA2925297.1"/>
    </source>
</evidence>
<dbReference type="RefSeq" id="WP_344962617.1">
    <property type="nucleotide sequence ID" value="NZ_BAAAXZ010000081.1"/>
</dbReference>
<gene>
    <name evidence="2" type="ORF">GCM10020221_21590</name>
</gene>
<organism evidence="2 3">
    <name type="scientific">Streptomyces thioluteus</name>
    <dbReference type="NCBI Taxonomy" id="66431"/>
    <lineage>
        <taxon>Bacteria</taxon>
        <taxon>Bacillati</taxon>
        <taxon>Actinomycetota</taxon>
        <taxon>Actinomycetes</taxon>
        <taxon>Kitasatosporales</taxon>
        <taxon>Streptomycetaceae</taxon>
        <taxon>Streptomyces</taxon>
    </lineage>
</organism>
<dbReference type="CDD" id="cd20691">
    <property type="entry name" value="CdiI_EC536-like"/>
    <property type="match status" value="1"/>
</dbReference>
<evidence type="ECO:0000256" key="1">
    <source>
        <dbReference type="SAM" id="MobiDB-lite"/>
    </source>
</evidence>
<proteinExistence type="predicted"/>
<name>A0ABP6J911_STRTU</name>
<feature type="compositionally biased region" description="Polar residues" evidence="1">
    <location>
        <begin position="1"/>
        <end position="18"/>
    </location>
</feature>
<dbReference type="Proteomes" id="UP001501102">
    <property type="component" value="Unassembled WGS sequence"/>
</dbReference>
<sequence>MGSRGGTNEQVTESVNRSRSLEELEDVHWPPPPAGATRLMAEAQALRHKPVGALGPEDLRLLITQDVGLPYLLPLAVELLRTDPMAEGDLYEGDLLSAVMTRGRTAWGEVPKAARELRAILSSPADLPPGLRQEADSFLAVTARL</sequence>
<feature type="region of interest" description="Disordered" evidence="1">
    <location>
        <begin position="1"/>
        <end position="35"/>
    </location>
</feature>
<comment type="caution">
    <text evidence="2">The sequence shown here is derived from an EMBL/GenBank/DDBJ whole genome shotgun (WGS) entry which is preliminary data.</text>
</comment>
<dbReference type="InterPro" id="IPR040547">
    <property type="entry name" value="CdiI"/>
</dbReference>
<feature type="compositionally biased region" description="Basic and acidic residues" evidence="1">
    <location>
        <begin position="19"/>
        <end position="28"/>
    </location>
</feature>
<dbReference type="EMBL" id="BAAAXZ010000081">
    <property type="protein sequence ID" value="GAA2925297.1"/>
    <property type="molecule type" value="Genomic_DNA"/>
</dbReference>
<keyword evidence="3" id="KW-1185">Reference proteome</keyword>
<dbReference type="Pfam" id="PF18616">
    <property type="entry name" value="CdiI_3"/>
    <property type="match status" value="1"/>
</dbReference>
<reference evidence="3" key="1">
    <citation type="journal article" date="2019" name="Int. J. Syst. Evol. Microbiol.">
        <title>The Global Catalogue of Microorganisms (GCM) 10K type strain sequencing project: providing services to taxonomists for standard genome sequencing and annotation.</title>
        <authorList>
            <consortium name="The Broad Institute Genomics Platform"/>
            <consortium name="The Broad Institute Genome Sequencing Center for Infectious Disease"/>
            <person name="Wu L."/>
            <person name="Ma J."/>
        </authorList>
    </citation>
    <scope>NUCLEOTIDE SEQUENCE [LARGE SCALE GENOMIC DNA]</scope>
    <source>
        <strain evidence="3">JCM 4087</strain>
    </source>
</reference>
<protein>
    <submittedName>
        <fullName evidence="2">Uncharacterized protein</fullName>
    </submittedName>
</protein>
<accession>A0ABP6J911</accession>